<gene>
    <name evidence="3" type="ORF">Baya_1904</name>
</gene>
<dbReference type="Proteomes" id="UP000319801">
    <property type="component" value="Unassembled WGS sequence"/>
</dbReference>
<protein>
    <submittedName>
        <fullName evidence="3">Uncharacterized protein</fullName>
    </submittedName>
</protein>
<evidence type="ECO:0000313" key="3">
    <source>
        <dbReference type="EMBL" id="TSK22546.1"/>
    </source>
</evidence>
<proteinExistence type="predicted"/>
<feature type="region of interest" description="Disordered" evidence="1">
    <location>
        <begin position="124"/>
        <end position="145"/>
    </location>
</feature>
<accession>A0A556TMG2</accession>
<reference evidence="3 4" key="1">
    <citation type="journal article" date="2019" name="Genome Biol. Evol.">
        <title>Whole-Genome Sequencing of the Giant Devil Catfish, Bagarius yarrelli.</title>
        <authorList>
            <person name="Jiang W."/>
            <person name="Lv Y."/>
            <person name="Cheng L."/>
            <person name="Yang K."/>
            <person name="Chao B."/>
            <person name="Wang X."/>
            <person name="Li Y."/>
            <person name="Pan X."/>
            <person name="You X."/>
            <person name="Zhang Y."/>
            <person name="Yang J."/>
            <person name="Li J."/>
            <person name="Zhang X."/>
            <person name="Liu S."/>
            <person name="Sun C."/>
            <person name="Yang J."/>
            <person name="Shi Q."/>
        </authorList>
    </citation>
    <scope>NUCLEOTIDE SEQUENCE [LARGE SCALE GENOMIC DNA]</scope>
    <source>
        <strain evidence="3">JWS20170419001</strain>
        <tissue evidence="3">Muscle</tissue>
    </source>
</reference>
<keyword evidence="4" id="KW-1185">Reference proteome</keyword>
<evidence type="ECO:0000256" key="1">
    <source>
        <dbReference type="SAM" id="MobiDB-lite"/>
    </source>
</evidence>
<evidence type="ECO:0000256" key="2">
    <source>
        <dbReference type="SAM" id="SignalP"/>
    </source>
</evidence>
<feature type="chain" id="PRO_5021761067" evidence="2">
    <location>
        <begin position="21"/>
        <end position="266"/>
    </location>
</feature>
<keyword evidence="2" id="KW-0732">Signal</keyword>
<organism evidence="3 4">
    <name type="scientific">Bagarius yarrelli</name>
    <name type="common">Goonch</name>
    <name type="synonym">Bagrus yarrelli</name>
    <dbReference type="NCBI Taxonomy" id="175774"/>
    <lineage>
        <taxon>Eukaryota</taxon>
        <taxon>Metazoa</taxon>
        <taxon>Chordata</taxon>
        <taxon>Craniata</taxon>
        <taxon>Vertebrata</taxon>
        <taxon>Euteleostomi</taxon>
        <taxon>Actinopterygii</taxon>
        <taxon>Neopterygii</taxon>
        <taxon>Teleostei</taxon>
        <taxon>Ostariophysi</taxon>
        <taxon>Siluriformes</taxon>
        <taxon>Sisoridae</taxon>
        <taxon>Sisorinae</taxon>
        <taxon>Bagarius</taxon>
    </lineage>
</organism>
<dbReference type="OrthoDB" id="427030at2759"/>
<sequence length="266" mass="28899">MKLNATPCCIAMYLWRLILSLDFDRKQIYNIPSPPLIVLEYVTSGVCGNSQSLCGHQKTDEDEDPDVLFIKEEHSELEEQESQTRGGMTLQDGFVESSTDICGNRVSPSPAQITLALNSHNLESSGVKGESSLKGHHQGTSSQSPDMQITIQNVGDSQAAGPLCSHEPVLPQGDVQVWDIPTSQSLLQASDESSNISLSHQTVQRKTIVPVDVLGTNSTLYERSKELESSLPQWAANSPTDSQPSCSYIVEADQDCVFGPARTCSC</sequence>
<feature type="signal peptide" evidence="2">
    <location>
        <begin position="1"/>
        <end position="20"/>
    </location>
</feature>
<name>A0A556TMG2_BAGYA</name>
<evidence type="ECO:0000313" key="4">
    <source>
        <dbReference type="Proteomes" id="UP000319801"/>
    </source>
</evidence>
<comment type="caution">
    <text evidence="3">The sequence shown here is derived from an EMBL/GenBank/DDBJ whole genome shotgun (WGS) entry which is preliminary data.</text>
</comment>
<dbReference type="EMBL" id="VCAZ01000006">
    <property type="protein sequence ID" value="TSK22546.1"/>
    <property type="molecule type" value="Genomic_DNA"/>
</dbReference>
<dbReference type="AlphaFoldDB" id="A0A556TMG2"/>